<proteinExistence type="predicted"/>
<comment type="caution">
    <text evidence="2">The sequence shown here is derived from an EMBL/GenBank/DDBJ whole genome shotgun (WGS) entry which is preliminary data.</text>
</comment>
<gene>
    <name evidence="2" type="ORF">ZHD862_LOCUS808</name>
</gene>
<dbReference type="AlphaFoldDB" id="A0A813QQB6"/>
<protein>
    <submittedName>
        <fullName evidence="2">Uncharacterized protein</fullName>
    </submittedName>
</protein>
<dbReference type="EMBL" id="CAJNOT010000012">
    <property type="protein sequence ID" value="CAF0770111.1"/>
    <property type="molecule type" value="Genomic_DNA"/>
</dbReference>
<evidence type="ECO:0000256" key="1">
    <source>
        <dbReference type="SAM" id="Phobius"/>
    </source>
</evidence>
<keyword evidence="1" id="KW-0812">Transmembrane</keyword>
<feature type="transmembrane region" description="Helical" evidence="1">
    <location>
        <begin position="78"/>
        <end position="101"/>
    </location>
</feature>
<keyword evidence="1" id="KW-1133">Transmembrane helix</keyword>
<sequence>MNNLILCSKISDRKSAGKFGISIYSHSFTLNSDLLSLQSLESHISDFGIAITVLCTYTFISAAVILYLARVYVTPEKCLIFICGVKPLVLISLTMALIKIFNISASNSPVMITQAIF</sequence>
<dbReference type="Proteomes" id="UP000663864">
    <property type="component" value="Unassembled WGS sequence"/>
</dbReference>
<accession>A0A813QQB6</accession>
<reference evidence="2" key="1">
    <citation type="submission" date="2021-02" db="EMBL/GenBank/DDBJ databases">
        <authorList>
            <person name="Nowell W R."/>
        </authorList>
    </citation>
    <scope>NUCLEOTIDE SEQUENCE</scope>
</reference>
<organism evidence="2 3">
    <name type="scientific">Rotaria sordida</name>
    <dbReference type="NCBI Taxonomy" id="392033"/>
    <lineage>
        <taxon>Eukaryota</taxon>
        <taxon>Metazoa</taxon>
        <taxon>Spiralia</taxon>
        <taxon>Gnathifera</taxon>
        <taxon>Rotifera</taxon>
        <taxon>Eurotatoria</taxon>
        <taxon>Bdelloidea</taxon>
        <taxon>Philodinida</taxon>
        <taxon>Philodinidae</taxon>
        <taxon>Rotaria</taxon>
    </lineage>
</organism>
<feature type="transmembrane region" description="Helical" evidence="1">
    <location>
        <begin position="47"/>
        <end position="69"/>
    </location>
</feature>
<keyword evidence="1" id="KW-0472">Membrane</keyword>
<name>A0A813QQB6_9BILA</name>
<evidence type="ECO:0000313" key="2">
    <source>
        <dbReference type="EMBL" id="CAF0770111.1"/>
    </source>
</evidence>
<evidence type="ECO:0000313" key="3">
    <source>
        <dbReference type="Proteomes" id="UP000663864"/>
    </source>
</evidence>